<feature type="region of interest" description="Disordered" evidence="1">
    <location>
        <begin position="585"/>
        <end position="676"/>
    </location>
</feature>
<feature type="compositionally biased region" description="Polar residues" evidence="1">
    <location>
        <begin position="612"/>
        <end position="633"/>
    </location>
</feature>
<feature type="compositionally biased region" description="Polar residues" evidence="1">
    <location>
        <begin position="664"/>
        <end position="676"/>
    </location>
</feature>
<feature type="compositionally biased region" description="Pro residues" evidence="1">
    <location>
        <begin position="287"/>
        <end position="300"/>
    </location>
</feature>
<dbReference type="Proteomes" id="UP000789405">
    <property type="component" value="Unassembled WGS sequence"/>
</dbReference>
<feature type="compositionally biased region" description="Polar residues" evidence="1">
    <location>
        <begin position="303"/>
        <end position="322"/>
    </location>
</feature>
<feature type="compositionally biased region" description="Polar residues" evidence="1">
    <location>
        <begin position="252"/>
        <end position="267"/>
    </location>
</feature>
<evidence type="ECO:0000256" key="1">
    <source>
        <dbReference type="SAM" id="MobiDB-lite"/>
    </source>
</evidence>
<feature type="compositionally biased region" description="Basic and acidic residues" evidence="1">
    <location>
        <begin position="585"/>
        <end position="598"/>
    </location>
</feature>
<dbReference type="EMBL" id="CAJVPY010013899">
    <property type="protein sequence ID" value="CAG8743397.1"/>
    <property type="molecule type" value="Genomic_DNA"/>
</dbReference>
<feature type="compositionally biased region" description="Low complexity" evidence="1">
    <location>
        <begin position="725"/>
        <end position="734"/>
    </location>
</feature>
<feature type="compositionally biased region" description="Basic and acidic residues" evidence="1">
    <location>
        <begin position="637"/>
        <end position="648"/>
    </location>
</feature>
<feature type="compositionally biased region" description="Basic and acidic residues" evidence="1">
    <location>
        <begin position="268"/>
        <end position="286"/>
    </location>
</feature>
<dbReference type="OrthoDB" id="2440192at2759"/>
<feature type="compositionally biased region" description="Pro residues" evidence="1">
    <location>
        <begin position="761"/>
        <end position="777"/>
    </location>
</feature>
<feature type="region of interest" description="Disordered" evidence="1">
    <location>
        <begin position="508"/>
        <end position="565"/>
    </location>
</feature>
<feature type="compositionally biased region" description="Polar residues" evidence="1">
    <location>
        <begin position="746"/>
        <end position="760"/>
    </location>
</feature>
<feature type="compositionally biased region" description="Polar residues" evidence="1">
    <location>
        <begin position="780"/>
        <end position="789"/>
    </location>
</feature>
<sequence length="948" mass="106076">VVIHPHSNVKKLWNSVFGQNQNDTQKMALPEEINHQHISHISHIPHISTDYSSHQSHQSHHSSFYHDHIPVSHSHINDTSVRKKSPAKRYATYETYELNWNSSSSSSGNISTDDDKIANFNDISQINDKSDDSPHIKQISSSQPSTPQHTQHTPRSSLQQNQQQHQQHQQQHQQHQQQQPLQQNISSEKSKSITINTSNEQIDHLINTPPQSPYGGITVTTVKVVEILHSPTKNNSEIDSSFTIKHVKKDNSIQSKNNGNSLHSHSNITHEKVQKEQQKEQSERKYPSPPISRSSPPPTSQPNFIQKQKNHSSIISPSSKVKNSNRKGLISKGKQQEVLVPREMSFIDPRLIAKKSLVRTQSINRNSINRPIKRGTIVQRKKLPPRNMEFSITSNPAHSNDPTDMDSDAIPKRINGLPWLPGPPKPPQLLHASLIPLPNRAQRTQRAASTNPNRVSRIIPTNNINHASRILSSVNTKRNSGRSSLDFRRKLLEESIMTSFGGIYTINSQPSAKPSIRRKTRKSSNAKLEDREARRERRRKEKQEKFSEEQEGNNNSDNDPNDEISGADKAIKRFETTRIISSRELVKKVEEESRKKENLVGPQPPPRRSHNETTIQQEHFSSLKSKTNTLSILSSPPERRSSKSENHSDLTVNSNEPPPYPIRLQSTFSSPTSLVPNSSIMVTSSSLEESERLMNKDDETSLYSLAQNSRTQKHGLLGGFFNKQPLNSSNSPNSPGIPPLSPLSPTYMSQTPTLVPTRTAPTPPILSPPPPQSPPLSPSRTQKIQSQLPRLNKNRRINENEQCIPNPEKLRKMEKFEALIASTEQSTKKPKTGIISAAISNLMPGNAGTTTTLTSPNILPINSNVDKKKKIIFNPTLNNGSNEISSSNNDEKLSADTDPIGRASLNSLATSLAESVHYRPEEKDKLGIPSSIDEDGVIRVTLTPAVCR</sequence>
<feature type="region of interest" description="Disordered" evidence="1">
    <location>
        <begin position="124"/>
        <end position="191"/>
    </location>
</feature>
<feature type="compositionally biased region" description="Basic and acidic residues" evidence="1">
    <location>
        <begin position="527"/>
        <end position="548"/>
    </location>
</feature>
<protein>
    <submittedName>
        <fullName evidence="2">24036_t:CDS:1</fullName>
    </submittedName>
</protein>
<feature type="region of interest" description="Disordered" evidence="1">
    <location>
        <begin position="250"/>
        <end position="335"/>
    </location>
</feature>
<evidence type="ECO:0000313" key="2">
    <source>
        <dbReference type="EMBL" id="CAG8743397.1"/>
    </source>
</evidence>
<evidence type="ECO:0000313" key="3">
    <source>
        <dbReference type="Proteomes" id="UP000789405"/>
    </source>
</evidence>
<feature type="compositionally biased region" description="Low complexity" evidence="1">
    <location>
        <begin position="140"/>
        <end position="183"/>
    </location>
</feature>
<reference evidence="2" key="1">
    <citation type="submission" date="2021-06" db="EMBL/GenBank/DDBJ databases">
        <authorList>
            <person name="Kallberg Y."/>
            <person name="Tangrot J."/>
            <person name="Rosling A."/>
        </authorList>
    </citation>
    <scope>NUCLEOTIDE SEQUENCE</scope>
    <source>
        <strain evidence="2">MA453B</strain>
    </source>
</reference>
<proteinExistence type="predicted"/>
<comment type="caution">
    <text evidence="2">The sequence shown here is derived from an EMBL/GenBank/DDBJ whole genome shotgun (WGS) entry which is preliminary data.</text>
</comment>
<feature type="non-terminal residue" evidence="2">
    <location>
        <position position="948"/>
    </location>
</feature>
<dbReference type="AlphaFoldDB" id="A0A9N9NLQ0"/>
<feature type="compositionally biased region" description="Basic residues" evidence="1">
    <location>
        <begin position="515"/>
        <end position="524"/>
    </location>
</feature>
<gene>
    <name evidence="2" type="ORF">DERYTH_LOCUS16211</name>
</gene>
<organism evidence="2 3">
    <name type="scientific">Dentiscutata erythropus</name>
    <dbReference type="NCBI Taxonomy" id="1348616"/>
    <lineage>
        <taxon>Eukaryota</taxon>
        <taxon>Fungi</taxon>
        <taxon>Fungi incertae sedis</taxon>
        <taxon>Mucoromycota</taxon>
        <taxon>Glomeromycotina</taxon>
        <taxon>Glomeromycetes</taxon>
        <taxon>Diversisporales</taxon>
        <taxon>Gigasporaceae</taxon>
        <taxon>Dentiscutata</taxon>
    </lineage>
</organism>
<feature type="region of interest" description="Disordered" evidence="1">
    <location>
        <begin position="715"/>
        <end position="799"/>
    </location>
</feature>
<keyword evidence="3" id="KW-1185">Reference proteome</keyword>
<name>A0A9N9NLQ0_9GLOM</name>
<accession>A0A9N9NLQ0</accession>